<organism evidence="1 2">
    <name type="scientific">Caerostris darwini</name>
    <dbReference type="NCBI Taxonomy" id="1538125"/>
    <lineage>
        <taxon>Eukaryota</taxon>
        <taxon>Metazoa</taxon>
        <taxon>Ecdysozoa</taxon>
        <taxon>Arthropoda</taxon>
        <taxon>Chelicerata</taxon>
        <taxon>Arachnida</taxon>
        <taxon>Araneae</taxon>
        <taxon>Araneomorphae</taxon>
        <taxon>Entelegynae</taxon>
        <taxon>Araneoidea</taxon>
        <taxon>Araneidae</taxon>
        <taxon>Caerostris</taxon>
    </lineage>
</organism>
<name>A0AAV4PDB7_9ARAC</name>
<proteinExistence type="predicted"/>
<sequence>MTGSLASFNSLEARLFRIFCQPLTGTATPSALPQTPRRVVCCMHETLMRPHSVSLFGIVCSFNSGVRGWTPLDTPLIPGPARKIRKRSL</sequence>
<reference evidence="1 2" key="1">
    <citation type="submission" date="2021-06" db="EMBL/GenBank/DDBJ databases">
        <title>Caerostris darwini draft genome.</title>
        <authorList>
            <person name="Kono N."/>
            <person name="Arakawa K."/>
        </authorList>
    </citation>
    <scope>NUCLEOTIDE SEQUENCE [LARGE SCALE GENOMIC DNA]</scope>
</reference>
<dbReference type="Proteomes" id="UP001054837">
    <property type="component" value="Unassembled WGS sequence"/>
</dbReference>
<protein>
    <submittedName>
        <fullName evidence="1">Uncharacterized protein</fullName>
    </submittedName>
</protein>
<comment type="caution">
    <text evidence="1">The sequence shown here is derived from an EMBL/GenBank/DDBJ whole genome shotgun (WGS) entry which is preliminary data.</text>
</comment>
<gene>
    <name evidence="1" type="ORF">CDAR_128411</name>
</gene>
<evidence type="ECO:0000313" key="2">
    <source>
        <dbReference type="Proteomes" id="UP001054837"/>
    </source>
</evidence>
<dbReference type="EMBL" id="BPLQ01002700">
    <property type="protein sequence ID" value="GIX95049.1"/>
    <property type="molecule type" value="Genomic_DNA"/>
</dbReference>
<dbReference type="AlphaFoldDB" id="A0AAV4PDB7"/>
<evidence type="ECO:0000313" key="1">
    <source>
        <dbReference type="EMBL" id="GIX95049.1"/>
    </source>
</evidence>
<keyword evidence="2" id="KW-1185">Reference proteome</keyword>
<accession>A0AAV4PDB7</accession>